<comment type="caution">
    <text evidence="2">The sequence shown here is derived from an EMBL/GenBank/DDBJ whole genome shotgun (WGS) entry which is preliminary data.</text>
</comment>
<protein>
    <submittedName>
        <fullName evidence="2">Uncharacterized protein</fullName>
    </submittedName>
</protein>
<dbReference type="EMBL" id="CAJOBC010022507">
    <property type="protein sequence ID" value="CAF4055761.1"/>
    <property type="molecule type" value="Genomic_DNA"/>
</dbReference>
<accession>A0A815BBU4</accession>
<proteinExistence type="predicted"/>
<name>A0A815BBU4_9BILA</name>
<evidence type="ECO:0000313" key="5">
    <source>
        <dbReference type="Proteomes" id="UP000663829"/>
    </source>
</evidence>
<dbReference type="EMBL" id="CAJNOQ010011128">
    <property type="protein sequence ID" value="CAF1269234.1"/>
    <property type="molecule type" value="Genomic_DNA"/>
</dbReference>
<organism evidence="2 5">
    <name type="scientific">Didymodactylos carnosus</name>
    <dbReference type="NCBI Taxonomy" id="1234261"/>
    <lineage>
        <taxon>Eukaryota</taxon>
        <taxon>Metazoa</taxon>
        <taxon>Spiralia</taxon>
        <taxon>Gnathifera</taxon>
        <taxon>Rotifera</taxon>
        <taxon>Eurotatoria</taxon>
        <taxon>Bdelloidea</taxon>
        <taxon>Philodinida</taxon>
        <taxon>Philodinidae</taxon>
        <taxon>Didymodactylos</taxon>
    </lineage>
</organism>
<dbReference type="Proteomes" id="UP000663829">
    <property type="component" value="Unassembled WGS sequence"/>
</dbReference>
<evidence type="ECO:0000313" key="3">
    <source>
        <dbReference type="EMBL" id="CAF4016700.1"/>
    </source>
</evidence>
<dbReference type="Proteomes" id="UP000677228">
    <property type="component" value="Unassembled WGS sequence"/>
</dbReference>
<evidence type="ECO:0000313" key="2">
    <source>
        <dbReference type="EMBL" id="CAF1269234.1"/>
    </source>
</evidence>
<dbReference type="Proteomes" id="UP000682733">
    <property type="component" value="Unassembled WGS sequence"/>
</dbReference>
<dbReference type="Proteomes" id="UP000681722">
    <property type="component" value="Unassembled WGS sequence"/>
</dbReference>
<evidence type="ECO:0000313" key="1">
    <source>
        <dbReference type="EMBL" id="CAF1207515.1"/>
    </source>
</evidence>
<dbReference type="EMBL" id="CAJOBA010036101">
    <property type="protein sequence ID" value="CAF4016700.1"/>
    <property type="molecule type" value="Genomic_DNA"/>
</dbReference>
<gene>
    <name evidence="2" type="ORF">GPM918_LOCUS26996</name>
    <name evidence="1" type="ORF">OVA965_LOCUS24285</name>
    <name evidence="4" type="ORF">SRO942_LOCUS27253</name>
    <name evidence="3" type="ORF">TMI583_LOCUS25005</name>
</gene>
<keyword evidence="5" id="KW-1185">Reference proteome</keyword>
<sequence>MILKGINNAINELDKSNVAFISELILAEMEFFSPCVPPTDHYKLEFNHRDLITIRGRVYDRMKYFSYKQKVGVECVLPEPSDIQEDDIESFHPIKPTVGKIYLACVYNDVSHVDKLIELEKSEIDQVVKKANEKRRSSLC</sequence>
<reference evidence="2" key="1">
    <citation type="submission" date="2021-02" db="EMBL/GenBank/DDBJ databases">
        <authorList>
            <person name="Nowell W R."/>
        </authorList>
    </citation>
    <scope>NUCLEOTIDE SEQUENCE</scope>
</reference>
<dbReference type="EMBL" id="CAJNOK010014568">
    <property type="protein sequence ID" value="CAF1207515.1"/>
    <property type="molecule type" value="Genomic_DNA"/>
</dbReference>
<evidence type="ECO:0000313" key="4">
    <source>
        <dbReference type="EMBL" id="CAF4055761.1"/>
    </source>
</evidence>
<dbReference type="AlphaFoldDB" id="A0A815BBU4"/>